<dbReference type="InterPro" id="IPR037185">
    <property type="entry name" value="EmrE-like"/>
</dbReference>
<dbReference type="PANTHER" id="PTHR10778:SF4">
    <property type="entry name" value="NUCLEOTIDE SUGAR TRANSPORTER SLC35B4"/>
    <property type="match status" value="1"/>
</dbReference>
<evidence type="ECO:0000313" key="10">
    <source>
        <dbReference type="Proteomes" id="UP000674143"/>
    </source>
</evidence>
<feature type="transmembrane region" description="Helical" evidence="7">
    <location>
        <begin position="86"/>
        <end position="107"/>
    </location>
</feature>
<name>A0A836GU90_9TRYP</name>
<keyword evidence="3" id="KW-0762">Sugar transport</keyword>
<evidence type="ECO:0000256" key="5">
    <source>
        <dbReference type="ARBA" id="ARBA00022989"/>
    </source>
</evidence>
<comment type="subcellular location">
    <subcellularLocation>
        <location evidence="1">Endomembrane system</location>
        <topology evidence="1">Multi-pass membrane protein</topology>
    </subcellularLocation>
</comment>
<evidence type="ECO:0000256" key="3">
    <source>
        <dbReference type="ARBA" id="ARBA00022597"/>
    </source>
</evidence>
<dbReference type="EMBL" id="JAFHLR010000018">
    <property type="protein sequence ID" value="KAG5481441.1"/>
    <property type="molecule type" value="Genomic_DNA"/>
</dbReference>
<accession>A0A836GU90</accession>
<gene>
    <name evidence="9" type="ORF">LSCM4_07153</name>
</gene>
<dbReference type="Proteomes" id="UP000674143">
    <property type="component" value="Unassembled WGS sequence"/>
</dbReference>
<dbReference type="AlphaFoldDB" id="A0A836GU90"/>
<keyword evidence="6 7" id="KW-0472">Membrane</keyword>
<feature type="transmembrane region" description="Helical" evidence="7">
    <location>
        <begin position="180"/>
        <end position="203"/>
    </location>
</feature>
<keyword evidence="10" id="KW-1185">Reference proteome</keyword>
<dbReference type="Pfam" id="PF08449">
    <property type="entry name" value="UAA"/>
    <property type="match status" value="1"/>
</dbReference>
<feature type="chain" id="PRO_5032610432" description="UAA transporter family protein" evidence="8">
    <location>
        <begin position="20"/>
        <end position="366"/>
    </location>
</feature>
<evidence type="ECO:0000256" key="4">
    <source>
        <dbReference type="ARBA" id="ARBA00022692"/>
    </source>
</evidence>
<evidence type="ECO:0000256" key="7">
    <source>
        <dbReference type="SAM" id="Phobius"/>
    </source>
</evidence>
<dbReference type="SUPFAM" id="SSF103481">
    <property type="entry name" value="Multidrug resistance efflux transporter EmrE"/>
    <property type="match status" value="1"/>
</dbReference>
<evidence type="ECO:0000256" key="8">
    <source>
        <dbReference type="SAM" id="SignalP"/>
    </source>
</evidence>
<dbReference type="RefSeq" id="XP_067064120.1">
    <property type="nucleotide sequence ID" value="XM_067209057.1"/>
</dbReference>
<dbReference type="GO" id="GO:0000139">
    <property type="term" value="C:Golgi membrane"/>
    <property type="evidence" value="ECO:0007669"/>
    <property type="project" value="TreeGrafter"/>
</dbReference>
<evidence type="ECO:0000256" key="2">
    <source>
        <dbReference type="ARBA" id="ARBA00022448"/>
    </source>
</evidence>
<feature type="signal peptide" evidence="8">
    <location>
        <begin position="1"/>
        <end position="19"/>
    </location>
</feature>
<dbReference type="GO" id="GO:0005462">
    <property type="term" value="F:UDP-N-acetylglucosamine transmembrane transporter activity"/>
    <property type="evidence" value="ECO:0007669"/>
    <property type="project" value="TreeGrafter"/>
</dbReference>
<evidence type="ECO:0008006" key="11">
    <source>
        <dbReference type="Google" id="ProtNLM"/>
    </source>
</evidence>
<evidence type="ECO:0000256" key="6">
    <source>
        <dbReference type="ARBA" id="ARBA00023136"/>
    </source>
</evidence>
<organism evidence="9 10">
    <name type="scientific">Leishmania orientalis</name>
    <dbReference type="NCBI Taxonomy" id="2249476"/>
    <lineage>
        <taxon>Eukaryota</taxon>
        <taxon>Discoba</taxon>
        <taxon>Euglenozoa</taxon>
        <taxon>Kinetoplastea</taxon>
        <taxon>Metakinetoplastina</taxon>
        <taxon>Trypanosomatida</taxon>
        <taxon>Trypanosomatidae</taxon>
        <taxon>Leishmaniinae</taxon>
        <taxon>Leishmania</taxon>
    </lineage>
</organism>
<comment type="caution">
    <text evidence="9">The sequence shown here is derived from an EMBL/GenBank/DDBJ whole genome shotgun (WGS) entry which is preliminary data.</text>
</comment>
<keyword evidence="4 7" id="KW-0812">Transmembrane</keyword>
<proteinExistence type="predicted"/>
<dbReference type="PANTHER" id="PTHR10778">
    <property type="entry name" value="SOLUTE CARRIER FAMILY 35 MEMBER B"/>
    <property type="match status" value="1"/>
</dbReference>
<reference evidence="10" key="2">
    <citation type="journal article" date="2021" name="Sci. Data">
        <title>Chromosome-scale genome sequencing, assembly and annotation of six genomes from subfamily Leishmaniinae.</title>
        <authorList>
            <person name="Almutairi H."/>
            <person name="Urbaniak M.D."/>
            <person name="Bates M.D."/>
            <person name="Jariyapan N."/>
            <person name="Kwakye-Nuako G."/>
            <person name="Thomaz Soccol V."/>
            <person name="Al-Salem W.S."/>
            <person name="Dillon R.J."/>
            <person name="Bates P.A."/>
            <person name="Gatherer D."/>
        </authorList>
    </citation>
    <scope>NUCLEOTIDE SEQUENCE [LARGE SCALE GENOMIC DNA]</scope>
</reference>
<dbReference type="GeneID" id="92362991"/>
<keyword evidence="8" id="KW-0732">Signal</keyword>
<dbReference type="InterPro" id="IPR013657">
    <property type="entry name" value="SCL35B1-4/HUT1"/>
</dbReference>
<feature type="transmembrane region" description="Helical" evidence="7">
    <location>
        <begin position="35"/>
        <end position="55"/>
    </location>
</feature>
<dbReference type="GO" id="GO:0005464">
    <property type="term" value="F:UDP-xylose transmembrane transporter activity"/>
    <property type="evidence" value="ECO:0007669"/>
    <property type="project" value="TreeGrafter"/>
</dbReference>
<protein>
    <recommendedName>
        <fullName evidence="11">UAA transporter family protein</fullName>
    </recommendedName>
</protein>
<evidence type="ECO:0000256" key="1">
    <source>
        <dbReference type="ARBA" id="ARBA00004127"/>
    </source>
</evidence>
<reference evidence="10" key="1">
    <citation type="journal article" date="2021" name="Microbiol. Resour. Announc.">
        <title>LGAAP: Leishmaniinae Genome Assembly and Annotation Pipeline.</title>
        <authorList>
            <person name="Almutairi H."/>
            <person name="Urbaniak M.D."/>
            <person name="Bates M.D."/>
            <person name="Jariyapan N."/>
            <person name="Kwakye-Nuako G."/>
            <person name="Thomaz-Soccol V."/>
            <person name="Al-Salem W.S."/>
            <person name="Dillon R.J."/>
            <person name="Bates P.A."/>
            <person name="Gatherer D."/>
        </authorList>
    </citation>
    <scope>NUCLEOTIDE SEQUENCE [LARGE SCALE GENOMIC DNA]</scope>
</reference>
<evidence type="ECO:0000313" key="9">
    <source>
        <dbReference type="EMBL" id="KAG5481441.1"/>
    </source>
</evidence>
<dbReference type="GO" id="GO:0005789">
    <property type="term" value="C:endoplasmic reticulum membrane"/>
    <property type="evidence" value="ECO:0007669"/>
    <property type="project" value="TreeGrafter"/>
</dbReference>
<sequence>MIMADAALGLLSIFCGCQANVFLLELIITGSPHTYYALTCAQYVCVACFTMPLLLRFKKPHERLGAASGIWPLRWRRSRVSLRHKLVLAVVGWAMSVGNNIVFGFHISIPLHATFRSSSLMLNMLAGYFFVGKRFTPPQVASALIICLGLITLTLERARRKDGTGVDAAPFTAAAASTPMWHWGCGVAILLATTACTAALSVFQEHMYRCARANEAAMAAAPAKEDAPPMWVEALCFSHLFAIPLFFLQPMRLYGEFAHIEAGSRLHVALNCVTQVVCIAGVYVMNDKTSAFTLTLTLTLRKLSSFVLSVVYFGHYRELSAVEWVAMVGALMAGTAYPFLPKVQHHASDTVGVSTATGARMMKKED</sequence>
<keyword evidence="5 7" id="KW-1133">Transmembrane helix</keyword>
<dbReference type="KEGG" id="loi:92362991"/>
<keyword evidence="2" id="KW-0813">Transport</keyword>